<evidence type="ECO:0000313" key="1">
    <source>
        <dbReference type="EMBL" id="CDP80398.1"/>
    </source>
</evidence>
<accession>A0A024LT52</accession>
<gene>
    <name evidence="1" type="ORF">BN1046_01330</name>
</gene>
<organism evidence="1">
    <name type="scientific">Bartonella schoenbuchensis</name>
    <dbReference type="NCBI Taxonomy" id="165694"/>
    <lineage>
        <taxon>Bacteria</taxon>
        <taxon>Pseudomonadati</taxon>
        <taxon>Pseudomonadota</taxon>
        <taxon>Alphaproteobacteria</taxon>
        <taxon>Hyphomicrobiales</taxon>
        <taxon>Bartonellaceae</taxon>
        <taxon>Bartonella</taxon>
    </lineage>
</organism>
<reference evidence="1" key="1">
    <citation type="submission" date="2013-11" db="EMBL/GenBank/DDBJ databases">
        <authorList>
            <person name="GENOMES U."/>
        </authorList>
    </citation>
    <scope>NUCLEOTIDE SEQUENCE</scope>
    <source>
        <strain evidence="1">MVT06</strain>
    </source>
</reference>
<dbReference type="InterPro" id="IPR056209">
    <property type="entry name" value="SU10_adaptor"/>
</dbReference>
<proteinExistence type="predicted"/>
<protein>
    <submittedName>
        <fullName evidence="1">Uncharacterized protein</fullName>
    </submittedName>
</protein>
<sequence>MAITIHTGGPIEIKGEIVPHDQNFIQMVDDIQDEIDDQTNEYVDQVQNAIFSAIRFCERFPFYFNESREIVLTTLQGKNRYGDEAHPSISGTIQIIDAYIDGNNHNKSKLLRVDPMEIEGLDEAHHGLPTRYAYFAQKLVFYPTPDDIYSIRLILDPIRVKTIENARQASVWFLEAYELIKTRAKYELYANIIKEPQMAATALAMFQEQLNVLQIETSRRKNFAQIQHTDF</sequence>
<reference evidence="1" key="2">
    <citation type="submission" date="2014-05" db="EMBL/GenBank/DDBJ databases">
        <title>Genome sequencing of Bartonella spp. isolated from human blood.</title>
        <authorList>
            <person name="Raoult D."/>
        </authorList>
    </citation>
    <scope>NUCLEOTIDE SEQUENCE</scope>
    <source>
        <strain evidence="1">MVT06</strain>
    </source>
</reference>
<name>A0A024LT52_9HYPH</name>
<dbReference type="EMBL" id="HG977196">
    <property type="protein sequence ID" value="CDP80398.1"/>
    <property type="molecule type" value="Genomic_DNA"/>
</dbReference>
<dbReference type="AlphaFoldDB" id="A0A024LT52"/>
<dbReference type="Pfam" id="PF24175">
    <property type="entry name" value="SU10_adaptor"/>
    <property type="match status" value="1"/>
</dbReference>